<protein>
    <submittedName>
        <fullName evidence="1">Uncharacterized protein</fullName>
    </submittedName>
</protein>
<gene>
    <name evidence="1" type="ORF">SIM66_00635</name>
</gene>
<reference evidence="1 2" key="1">
    <citation type="submission" date="2023-11" db="EMBL/GenBank/DDBJ databases">
        <title>MicrobeMod: A computational toolkit for identifying prokaryotic methylation and restriction-modification with nanopore sequencing.</title>
        <authorList>
            <person name="Crits-Christoph A."/>
            <person name="Kang S.C."/>
            <person name="Lee H."/>
            <person name="Ostrov N."/>
        </authorList>
    </citation>
    <scope>NUCLEOTIDE SEQUENCE [LARGE SCALE GENOMIC DNA]</scope>
    <source>
        <strain evidence="1 2">ATCC 29145</strain>
    </source>
</reference>
<evidence type="ECO:0000313" key="1">
    <source>
        <dbReference type="EMBL" id="MDX5949715.1"/>
    </source>
</evidence>
<sequence>MARVDAMSRGRRADAIRAETNAAMDGRDFPLRDRLDELAVQATELARLS</sequence>
<proteinExistence type="predicted"/>
<dbReference type="GeneID" id="56453683"/>
<keyword evidence="2" id="KW-1185">Reference proteome</keyword>
<organism evidence="1 2">
    <name type="scientific">Azospirillum brasilense</name>
    <dbReference type="NCBI Taxonomy" id="192"/>
    <lineage>
        <taxon>Bacteria</taxon>
        <taxon>Pseudomonadati</taxon>
        <taxon>Pseudomonadota</taxon>
        <taxon>Alphaproteobacteria</taxon>
        <taxon>Rhodospirillales</taxon>
        <taxon>Azospirillaceae</taxon>
        <taxon>Azospirillum</taxon>
    </lineage>
</organism>
<evidence type="ECO:0000313" key="2">
    <source>
        <dbReference type="Proteomes" id="UP001277471"/>
    </source>
</evidence>
<dbReference type="EMBL" id="JAWXYC010000001">
    <property type="protein sequence ID" value="MDX5949715.1"/>
    <property type="molecule type" value="Genomic_DNA"/>
</dbReference>
<name>A0ABU4NXD0_AZOBR</name>
<comment type="caution">
    <text evidence="1">The sequence shown here is derived from an EMBL/GenBank/DDBJ whole genome shotgun (WGS) entry which is preliminary data.</text>
</comment>
<dbReference type="RefSeq" id="WP_155903679.1">
    <property type="nucleotide sequence ID" value="NZ_CP032342.1"/>
</dbReference>
<dbReference type="Proteomes" id="UP001277471">
    <property type="component" value="Unassembled WGS sequence"/>
</dbReference>
<accession>A0ABU4NXD0</accession>